<accession>A0A9P1N4F8</accession>
<dbReference type="GO" id="GO:0005737">
    <property type="term" value="C:cytoplasm"/>
    <property type="evidence" value="ECO:0007669"/>
    <property type="project" value="TreeGrafter"/>
</dbReference>
<dbReference type="Gene3D" id="3.30.9.10">
    <property type="entry name" value="D-Amino Acid Oxidase, subunit A, domain 2"/>
    <property type="match status" value="1"/>
</dbReference>
<dbReference type="InterPro" id="IPR023209">
    <property type="entry name" value="DAO"/>
</dbReference>
<keyword evidence="9" id="KW-1185">Reference proteome</keyword>
<feature type="binding site" evidence="6">
    <location>
        <begin position="37"/>
        <end position="38"/>
    </location>
    <ligand>
        <name>FAD</name>
        <dbReference type="ChEBI" id="CHEBI:57692"/>
    </ligand>
</feature>
<feature type="domain" description="FAD dependent oxidoreductase" evidence="7">
    <location>
        <begin position="6"/>
        <end position="325"/>
    </location>
</feature>
<dbReference type="SUPFAM" id="SSF51971">
    <property type="entry name" value="Nucleotide-binding domain"/>
    <property type="match status" value="1"/>
</dbReference>
<evidence type="ECO:0000256" key="4">
    <source>
        <dbReference type="ARBA" id="ARBA00022827"/>
    </source>
</evidence>
<gene>
    <name evidence="8" type="ORF">CAMP_LOCUS13365</name>
</gene>
<dbReference type="Pfam" id="PF01266">
    <property type="entry name" value="DAO"/>
    <property type="match status" value="1"/>
</dbReference>
<organism evidence="8 9">
    <name type="scientific">Caenorhabditis angaria</name>
    <dbReference type="NCBI Taxonomy" id="860376"/>
    <lineage>
        <taxon>Eukaryota</taxon>
        <taxon>Metazoa</taxon>
        <taxon>Ecdysozoa</taxon>
        <taxon>Nematoda</taxon>
        <taxon>Chromadorea</taxon>
        <taxon>Rhabditida</taxon>
        <taxon>Rhabditina</taxon>
        <taxon>Rhabditomorpha</taxon>
        <taxon>Rhabditoidea</taxon>
        <taxon>Rhabditidae</taxon>
        <taxon>Peloderinae</taxon>
        <taxon>Caenorhabditis</taxon>
    </lineage>
</organism>
<comment type="similarity">
    <text evidence="2">Belongs to the DAMOX/DASOX family.</text>
</comment>
<reference evidence="8" key="1">
    <citation type="submission" date="2022-11" db="EMBL/GenBank/DDBJ databases">
        <authorList>
            <person name="Kikuchi T."/>
        </authorList>
    </citation>
    <scope>NUCLEOTIDE SEQUENCE</scope>
    <source>
        <strain evidence="8">PS1010</strain>
    </source>
</reference>
<feature type="binding site" evidence="6">
    <location>
        <begin position="49"/>
        <end position="51"/>
    </location>
    <ligand>
        <name>FAD</name>
        <dbReference type="ChEBI" id="CHEBI:57692"/>
    </ligand>
</feature>
<dbReference type="AlphaFoldDB" id="A0A9P1N4F8"/>
<dbReference type="SUPFAM" id="SSF54373">
    <property type="entry name" value="FAD-linked reductases, C-terminal domain"/>
    <property type="match status" value="1"/>
</dbReference>
<dbReference type="PANTHER" id="PTHR11530:SF28">
    <property type="entry name" value="D-ASPARTATE OXIDASE 1"/>
    <property type="match status" value="1"/>
</dbReference>
<evidence type="ECO:0000313" key="9">
    <source>
        <dbReference type="Proteomes" id="UP001152747"/>
    </source>
</evidence>
<dbReference type="GO" id="GO:0071949">
    <property type="term" value="F:FAD binding"/>
    <property type="evidence" value="ECO:0007669"/>
    <property type="project" value="InterPro"/>
</dbReference>
<dbReference type="GO" id="GO:0003884">
    <property type="term" value="F:D-amino-acid oxidase activity"/>
    <property type="evidence" value="ECO:0007669"/>
    <property type="project" value="InterPro"/>
</dbReference>
<proteinExistence type="inferred from homology"/>
<evidence type="ECO:0000313" key="8">
    <source>
        <dbReference type="EMBL" id="CAI5450728.1"/>
    </source>
</evidence>
<keyword evidence="4 6" id="KW-0274">FAD</keyword>
<dbReference type="PIRSF" id="PIRSF000189">
    <property type="entry name" value="D-aa_oxidase"/>
    <property type="match status" value="1"/>
</dbReference>
<dbReference type="GO" id="GO:0019478">
    <property type="term" value="P:D-amino acid catabolic process"/>
    <property type="evidence" value="ECO:0007669"/>
    <property type="project" value="TreeGrafter"/>
</dbReference>
<keyword evidence="3" id="KW-0285">Flavoprotein</keyword>
<feature type="binding site" evidence="6">
    <location>
        <position position="279"/>
    </location>
    <ligand>
        <name>D-dopa</name>
        <dbReference type="ChEBI" id="CHEBI:149689"/>
    </ligand>
</feature>
<name>A0A9P1N4F8_9PELO</name>
<dbReference type="Gene3D" id="3.40.50.720">
    <property type="entry name" value="NAD(P)-binding Rossmann-like Domain"/>
    <property type="match status" value="1"/>
</dbReference>
<feature type="binding site" evidence="6">
    <location>
        <position position="166"/>
    </location>
    <ligand>
        <name>FAD</name>
        <dbReference type="ChEBI" id="CHEBI:57692"/>
    </ligand>
</feature>
<evidence type="ECO:0000256" key="3">
    <source>
        <dbReference type="ARBA" id="ARBA00022630"/>
    </source>
</evidence>
<dbReference type="PANTHER" id="PTHR11530">
    <property type="entry name" value="D-AMINO ACID OXIDASE"/>
    <property type="match status" value="1"/>
</dbReference>
<protein>
    <recommendedName>
        <fullName evidence="7">FAD dependent oxidoreductase domain-containing protein</fullName>
    </recommendedName>
</protein>
<comment type="cofactor">
    <cofactor evidence="1 6">
        <name>FAD</name>
        <dbReference type="ChEBI" id="CHEBI:57692"/>
    </cofactor>
</comment>
<dbReference type="Proteomes" id="UP001152747">
    <property type="component" value="Unassembled WGS sequence"/>
</dbReference>
<evidence type="ECO:0000259" key="7">
    <source>
        <dbReference type="Pfam" id="PF01266"/>
    </source>
</evidence>
<comment type="caution">
    <text evidence="8">The sequence shown here is derived from an EMBL/GenBank/DDBJ whole genome shotgun (WGS) entry which is preliminary data.</text>
</comment>
<sequence>MSLPTKIAIIGEGVVGCSTALQILQNIPNSQITILSDRPFAKTCSAGPAGLFRIDEVENREYGRTTFKWFENLYKTRKGDETGVKLLSGHIQSDSKERLEQQQAAYGDIVYNFRFLEEREIQGMFVEPSKYCIHYTAFASEGNKYVPFLKKSILETGKAEFKHQEVESLDQVADSNYDIIVNCAGLNGGKLAGDDDTVYPIRGVVLAVDAPWHKHFMYRDFSTFTIPKEDVVILGSVKQDNRWDLEITDEDRKDILTRYIKLHPGMRDPKIVSEWSALRPGRKSIRVELQEKRSSSGKNYTVIHHYGHASNGFTLGWGTSAKVVELIKNAINKSKI</sequence>
<evidence type="ECO:0000256" key="5">
    <source>
        <dbReference type="ARBA" id="ARBA00023002"/>
    </source>
</evidence>
<dbReference type="OrthoDB" id="2015447at2759"/>
<dbReference type="InterPro" id="IPR006076">
    <property type="entry name" value="FAD-dep_OxRdtase"/>
</dbReference>
<evidence type="ECO:0000256" key="2">
    <source>
        <dbReference type="ARBA" id="ARBA00006730"/>
    </source>
</evidence>
<dbReference type="EMBL" id="CANHGI010000005">
    <property type="protein sequence ID" value="CAI5450728.1"/>
    <property type="molecule type" value="Genomic_DNA"/>
</dbReference>
<evidence type="ECO:0000256" key="1">
    <source>
        <dbReference type="ARBA" id="ARBA00001974"/>
    </source>
</evidence>
<evidence type="ECO:0000256" key="6">
    <source>
        <dbReference type="PIRSR" id="PIRSR000189-1"/>
    </source>
</evidence>
<keyword evidence="5" id="KW-0560">Oxidoreductase</keyword>